<dbReference type="PANTHER" id="PTHR35001">
    <property type="entry name" value="COLLAGEN IV NC1 DOMAIN-CONTAINING PROTEIN"/>
    <property type="match status" value="1"/>
</dbReference>
<name>A0AAN7NHN6_MYCAM</name>
<comment type="caution">
    <text evidence="2">The sequence shown here is derived from an EMBL/GenBank/DDBJ whole genome shotgun (WGS) entry which is preliminary data.</text>
</comment>
<sequence>MPKDLKIANVTPIFRKDKKEDPVSSTLIPRKVMGQIIPEIIYKHMKDKKVVMISQHGYMKGKLGEPGRWLDVFYLAFTKAFDTISHNILIDKWKKHRLDKWTERAVTLFLPPGGERHINIFHLCLALYHFFDDLANKNVGKVSWFSPSQHLGTTQPLAHPPRPPPPPPPPVGWGRESEEQKSNMSCCIEMSRGRVMDKRISSLTLKPNQTKPNQMKRKYKKRKKKKKKRRGEERRGEERRGEERRGEERRGEERRGEERRGEERRGEERRGEKRGEERRGEERRGEERRGEERREKRREEKRREEKRREEKRREEKRREEKRREEKRREEKRREEKRREEKRREEKRREEKRREKARQGKARQGKARQGKARQGKARQGKARQGKARQGKARQGKARQGKARQGKARQGKARKGKERKGKERKGKERKGKERKGKERKGKERKGKNQLIVFKASAVHIRRAVNKFYCGHQRTALELHLSQLPMKYIPAAYRGRSSQFDHSGHLEKLEGLKNQSIKTFQNCLQHFCSGIRGLWQLLPAR</sequence>
<evidence type="ECO:0000313" key="3">
    <source>
        <dbReference type="Proteomes" id="UP001333110"/>
    </source>
</evidence>
<keyword evidence="3" id="KW-1185">Reference proteome</keyword>
<evidence type="ECO:0000256" key="1">
    <source>
        <dbReference type="SAM" id="MobiDB-lite"/>
    </source>
</evidence>
<feature type="compositionally biased region" description="Pro residues" evidence="1">
    <location>
        <begin position="158"/>
        <end position="171"/>
    </location>
</feature>
<feature type="compositionally biased region" description="Polar residues" evidence="1">
    <location>
        <begin position="201"/>
        <end position="213"/>
    </location>
</feature>
<dbReference type="Proteomes" id="UP001333110">
    <property type="component" value="Unassembled WGS sequence"/>
</dbReference>
<feature type="region of interest" description="Disordered" evidence="1">
    <location>
        <begin position="150"/>
        <end position="183"/>
    </location>
</feature>
<organism evidence="2 3">
    <name type="scientific">Mycteria americana</name>
    <name type="common">Wood stork</name>
    <dbReference type="NCBI Taxonomy" id="33587"/>
    <lineage>
        <taxon>Eukaryota</taxon>
        <taxon>Metazoa</taxon>
        <taxon>Chordata</taxon>
        <taxon>Craniata</taxon>
        <taxon>Vertebrata</taxon>
        <taxon>Euteleostomi</taxon>
        <taxon>Archelosauria</taxon>
        <taxon>Archosauria</taxon>
        <taxon>Dinosauria</taxon>
        <taxon>Saurischia</taxon>
        <taxon>Theropoda</taxon>
        <taxon>Coelurosauria</taxon>
        <taxon>Aves</taxon>
        <taxon>Neognathae</taxon>
        <taxon>Neoaves</taxon>
        <taxon>Aequornithes</taxon>
        <taxon>Ciconiiformes</taxon>
        <taxon>Ciconiidae</taxon>
        <taxon>Mycteria</taxon>
    </lineage>
</organism>
<accession>A0AAN7NHN6</accession>
<feature type="region of interest" description="Disordered" evidence="1">
    <location>
        <begin position="200"/>
        <end position="445"/>
    </location>
</feature>
<feature type="compositionally biased region" description="Basic and acidic residues" evidence="1">
    <location>
        <begin position="230"/>
        <end position="357"/>
    </location>
</feature>
<protein>
    <recommendedName>
        <fullName evidence="4">Reverse transcriptase domain-containing protein</fullName>
    </recommendedName>
</protein>
<gene>
    <name evidence="2" type="ORF">QYF61_012477</name>
</gene>
<reference evidence="2 3" key="1">
    <citation type="journal article" date="2023" name="J. Hered.">
        <title>Chromosome-level genome of the wood stork (Mycteria americana) provides insight into avian chromosome evolution.</title>
        <authorList>
            <person name="Flamio R. Jr."/>
            <person name="Ramstad K.M."/>
        </authorList>
    </citation>
    <scope>NUCLEOTIDE SEQUENCE [LARGE SCALE GENOMIC DNA]</scope>
    <source>
        <strain evidence="2">JAX WOST 10</strain>
    </source>
</reference>
<dbReference type="AlphaFoldDB" id="A0AAN7NHN6"/>
<dbReference type="EMBL" id="JAUNZN010000009">
    <property type="protein sequence ID" value="KAK4816187.1"/>
    <property type="molecule type" value="Genomic_DNA"/>
</dbReference>
<dbReference type="PANTHER" id="PTHR35001:SF3">
    <property type="entry name" value="RIBOSOME-BINDING PROTEIN 1"/>
    <property type="match status" value="1"/>
</dbReference>
<evidence type="ECO:0000313" key="2">
    <source>
        <dbReference type="EMBL" id="KAK4816187.1"/>
    </source>
</evidence>
<feature type="compositionally biased region" description="Basic residues" evidence="1">
    <location>
        <begin position="358"/>
        <end position="445"/>
    </location>
</feature>
<evidence type="ECO:0008006" key="4">
    <source>
        <dbReference type="Google" id="ProtNLM"/>
    </source>
</evidence>
<feature type="compositionally biased region" description="Basic residues" evidence="1">
    <location>
        <begin position="214"/>
        <end position="229"/>
    </location>
</feature>
<proteinExistence type="predicted"/>